<keyword evidence="3" id="KW-0479">Metal-binding</keyword>
<dbReference type="PANTHER" id="PTHR30304:SF0">
    <property type="entry name" value="D-TAGATOSE-1,6-BISPHOSPHATE ALDOLASE SUBUNIT GATY-RELATED"/>
    <property type="match status" value="1"/>
</dbReference>
<reference evidence="4 5" key="1">
    <citation type="submission" date="2019-03" db="EMBL/GenBank/DDBJ databases">
        <title>Genomic Encyclopedia of Type Strains, Phase IV (KMG-IV): sequencing the most valuable type-strain genomes for metagenomic binning, comparative biology and taxonomic classification.</title>
        <authorList>
            <person name="Goeker M."/>
        </authorList>
    </citation>
    <scope>NUCLEOTIDE SEQUENCE [LARGE SCALE GENOMIC DNA]</scope>
    <source>
        <strain evidence="4 5">DSM 29481</strain>
    </source>
</reference>
<evidence type="ECO:0000256" key="1">
    <source>
        <dbReference type="PIRSR" id="PIRSR001359-1"/>
    </source>
</evidence>
<feature type="binding site" evidence="3">
    <location>
        <position position="133"/>
    </location>
    <ligand>
        <name>Zn(2+)</name>
        <dbReference type="ChEBI" id="CHEBI:29105"/>
        <label>2</label>
    </ligand>
</feature>
<dbReference type="InterPro" id="IPR000771">
    <property type="entry name" value="FBA_II"/>
</dbReference>
<keyword evidence="3" id="KW-0862">Zinc</keyword>
<evidence type="ECO:0000256" key="2">
    <source>
        <dbReference type="PIRSR" id="PIRSR001359-2"/>
    </source>
</evidence>
<dbReference type="RefSeq" id="WP_132224340.1">
    <property type="nucleotide sequence ID" value="NZ_JANKBG010000005.1"/>
</dbReference>
<dbReference type="Gene3D" id="3.20.20.70">
    <property type="entry name" value="Aldolase class I"/>
    <property type="match status" value="1"/>
</dbReference>
<dbReference type="PIRSF" id="PIRSF001359">
    <property type="entry name" value="F_bP_aldolase_II"/>
    <property type="match status" value="1"/>
</dbReference>
<dbReference type="GO" id="GO:0016832">
    <property type="term" value="F:aldehyde-lyase activity"/>
    <property type="evidence" value="ECO:0007669"/>
    <property type="project" value="InterPro"/>
</dbReference>
<evidence type="ECO:0000313" key="5">
    <source>
        <dbReference type="Proteomes" id="UP000295773"/>
    </source>
</evidence>
<dbReference type="Pfam" id="PF01116">
    <property type="entry name" value="F_bP_aldolase"/>
    <property type="match status" value="1"/>
</dbReference>
<dbReference type="SUPFAM" id="SSF51569">
    <property type="entry name" value="Aldolase"/>
    <property type="match status" value="1"/>
</dbReference>
<evidence type="ECO:0000256" key="3">
    <source>
        <dbReference type="PIRSR" id="PIRSR001359-3"/>
    </source>
</evidence>
<protein>
    <submittedName>
        <fullName evidence="4">Fructose-bisphosphate aldolase</fullName>
    </submittedName>
</protein>
<feature type="active site" description="Proton donor" evidence="1">
    <location>
        <position position="81"/>
    </location>
</feature>
<dbReference type="EMBL" id="SMBP01000006">
    <property type="protein sequence ID" value="TCU60547.1"/>
    <property type="molecule type" value="Genomic_DNA"/>
</dbReference>
<dbReference type="CDD" id="cd00947">
    <property type="entry name" value="TBP_aldolase_IIB"/>
    <property type="match status" value="1"/>
</dbReference>
<feature type="binding site" evidence="2">
    <location>
        <begin position="208"/>
        <end position="210"/>
    </location>
    <ligand>
        <name>dihydroxyacetone phosphate</name>
        <dbReference type="ChEBI" id="CHEBI:57642"/>
    </ligand>
</feature>
<organism evidence="4 5">
    <name type="scientific">Longicatena caecimuris</name>
    <dbReference type="NCBI Taxonomy" id="1796635"/>
    <lineage>
        <taxon>Bacteria</taxon>
        <taxon>Bacillati</taxon>
        <taxon>Bacillota</taxon>
        <taxon>Erysipelotrichia</taxon>
        <taxon>Erysipelotrichales</taxon>
        <taxon>Erysipelotrichaceae</taxon>
        <taxon>Longicatena</taxon>
    </lineage>
</organism>
<dbReference type="Proteomes" id="UP000295773">
    <property type="component" value="Unassembled WGS sequence"/>
</dbReference>
<keyword evidence="5" id="KW-1185">Reference proteome</keyword>
<comment type="caution">
    <text evidence="4">The sequence shown here is derived from an EMBL/GenBank/DDBJ whole genome shotgun (WGS) entry which is preliminary data.</text>
</comment>
<dbReference type="PROSITE" id="PS00806">
    <property type="entry name" value="ALDOLASE_CLASS_II_2"/>
    <property type="match status" value="1"/>
</dbReference>
<dbReference type="AlphaFoldDB" id="A0A4R3TH67"/>
<feature type="binding site" evidence="3">
    <location>
        <position position="179"/>
    </location>
    <ligand>
        <name>Zn(2+)</name>
        <dbReference type="ChEBI" id="CHEBI:29105"/>
        <label>1</label>
        <note>catalytic</note>
    </ligand>
</feature>
<feature type="binding site" evidence="2">
    <location>
        <begin position="229"/>
        <end position="232"/>
    </location>
    <ligand>
        <name>dihydroxyacetone phosphate</name>
        <dbReference type="ChEBI" id="CHEBI:57642"/>
    </ligand>
</feature>
<feature type="binding site" evidence="3">
    <location>
        <position position="82"/>
    </location>
    <ligand>
        <name>Zn(2+)</name>
        <dbReference type="ChEBI" id="CHEBI:29105"/>
        <label>1</label>
        <note>catalytic</note>
    </ligand>
</feature>
<gene>
    <name evidence="4" type="ORF">EDD61_10656</name>
</gene>
<comment type="cofactor">
    <cofactor evidence="3">
        <name>Zn(2+)</name>
        <dbReference type="ChEBI" id="CHEBI:29105"/>
    </cofactor>
    <text evidence="3">Binds 2 Zn(2+) ions per subunit. One is catalytic and the other provides a structural contribution.</text>
</comment>
<name>A0A4R3TH67_9FIRM</name>
<proteinExistence type="predicted"/>
<dbReference type="PANTHER" id="PTHR30304">
    <property type="entry name" value="D-TAGATOSE-1,6-BISPHOSPHATE ALDOLASE"/>
    <property type="match status" value="1"/>
</dbReference>
<dbReference type="InterPro" id="IPR013785">
    <property type="entry name" value="Aldolase_TIM"/>
</dbReference>
<accession>A0A4R3TH67</accession>
<feature type="binding site" evidence="2">
    <location>
        <position position="180"/>
    </location>
    <ligand>
        <name>dihydroxyacetone phosphate</name>
        <dbReference type="ChEBI" id="CHEBI:57642"/>
    </ligand>
</feature>
<feature type="binding site" evidence="3">
    <location>
        <position position="103"/>
    </location>
    <ligand>
        <name>Zn(2+)</name>
        <dbReference type="ChEBI" id="CHEBI:29105"/>
        <label>2</label>
    </ligand>
</feature>
<feature type="binding site" evidence="3">
    <location>
        <position position="207"/>
    </location>
    <ligand>
        <name>Zn(2+)</name>
        <dbReference type="ChEBI" id="CHEBI:29105"/>
        <label>1</label>
        <note>catalytic</note>
    </ligand>
</feature>
<dbReference type="GO" id="GO:0008270">
    <property type="term" value="F:zinc ion binding"/>
    <property type="evidence" value="ECO:0007669"/>
    <property type="project" value="InterPro"/>
</dbReference>
<sequence>MYKTLKEVTQTATQLNMTIGAFNTHNLEMMPEMIRAAKELGVPIIIQTSIATAKYIGYKVMVTVAKEMAEDEMVDVCLHLDHAKDFDEIKAAIDAGFSSVMFDGSTLPFKENIAKTKMVVAYAHAHGASVEGELGTIGGTEEGICVSEDDKKYTRPQDAAIFVKETNVDALAIAIGTNHGQYQSKTEVNIPLLKKIHAAVDIPLVLHGGTGVKEEDYQELIDNGIRKFNVGTELLVNWTRVAKEKFQETEVNKSLRHNIIPANMAVKEIVKHKAALFMNLYRPLQSK</sequence>
<dbReference type="NCBIfam" id="TIGR00167">
    <property type="entry name" value="cbbA"/>
    <property type="match status" value="1"/>
</dbReference>
<dbReference type="GO" id="GO:0005975">
    <property type="term" value="P:carbohydrate metabolic process"/>
    <property type="evidence" value="ECO:0007669"/>
    <property type="project" value="InterPro"/>
</dbReference>
<evidence type="ECO:0000313" key="4">
    <source>
        <dbReference type="EMBL" id="TCU60547.1"/>
    </source>
</evidence>
<dbReference type="InterPro" id="IPR050246">
    <property type="entry name" value="Class_II_FBP_aldolase"/>
</dbReference>